<reference evidence="4" key="1">
    <citation type="journal article" date="2019" name="Int. J. Syst. Evol. Microbiol.">
        <title>The Global Catalogue of Microorganisms (GCM) 10K type strain sequencing project: providing services to taxonomists for standard genome sequencing and annotation.</title>
        <authorList>
            <consortium name="The Broad Institute Genomics Platform"/>
            <consortium name="The Broad Institute Genome Sequencing Center for Infectious Disease"/>
            <person name="Wu L."/>
            <person name="Ma J."/>
        </authorList>
    </citation>
    <scope>NUCLEOTIDE SEQUENCE [LARGE SCALE GENOMIC DNA]</scope>
    <source>
        <strain evidence="4">CCUG 55250</strain>
    </source>
</reference>
<dbReference type="RefSeq" id="WP_379843170.1">
    <property type="nucleotide sequence ID" value="NZ_JBHSMA010000002.1"/>
</dbReference>
<evidence type="ECO:0000313" key="4">
    <source>
        <dbReference type="Proteomes" id="UP001596106"/>
    </source>
</evidence>
<dbReference type="SUPFAM" id="SSF51658">
    <property type="entry name" value="Xylose isomerase-like"/>
    <property type="match status" value="1"/>
</dbReference>
<accession>A0ABW0I749</accession>
<protein>
    <submittedName>
        <fullName evidence="3">TIM barrel protein</fullName>
    </submittedName>
</protein>
<feature type="domain" description="Xylose isomerase-like TIM barrel" evidence="2">
    <location>
        <begin position="29"/>
        <end position="265"/>
    </location>
</feature>
<comment type="caution">
    <text evidence="3">The sequence shown here is derived from an EMBL/GenBank/DDBJ whole genome shotgun (WGS) entry which is preliminary data.</text>
</comment>
<evidence type="ECO:0000259" key="2">
    <source>
        <dbReference type="Pfam" id="PF01261"/>
    </source>
</evidence>
<dbReference type="InterPro" id="IPR036237">
    <property type="entry name" value="Xyl_isomerase-like_sf"/>
</dbReference>
<name>A0ABW0I749_9BACT</name>
<keyword evidence="1" id="KW-0413">Isomerase</keyword>
<dbReference type="Pfam" id="PF01261">
    <property type="entry name" value="AP_endonuc_2"/>
    <property type="match status" value="1"/>
</dbReference>
<dbReference type="Proteomes" id="UP001596106">
    <property type="component" value="Unassembled WGS sequence"/>
</dbReference>
<dbReference type="InterPro" id="IPR013022">
    <property type="entry name" value="Xyl_isomerase-like_TIM-brl"/>
</dbReference>
<dbReference type="EMBL" id="JBHSMA010000002">
    <property type="protein sequence ID" value="MFC5409356.1"/>
    <property type="molecule type" value="Genomic_DNA"/>
</dbReference>
<dbReference type="Gene3D" id="3.20.20.150">
    <property type="entry name" value="Divalent-metal-dependent TIM barrel enzymes"/>
    <property type="match status" value="1"/>
</dbReference>
<proteinExistence type="predicted"/>
<evidence type="ECO:0000256" key="1">
    <source>
        <dbReference type="ARBA" id="ARBA00023235"/>
    </source>
</evidence>
<dbReference type="PANTHER" id="PTHR43489">
    <property type="entry name" value="ISOMERASE"/>
    <property type="match status" value="1"/>
</dbReference>
<gene>
    <name evidence="3" type="ORF">ACFPMF_08570</name>
</gene>
<keyword evidence="4" id="KW-1185">Reference proteome</keyword>
<evidence type="ECO:0000313" key="3">
    <source>
        <dbReference type="EMBL" id="MFC5409356.1"/>
    </source>
</evidence>
<dbReference type="PANTHER" id="PTHR43489:SF7">
    <property type="entry name" value="3-DEHYDRO-D-GULOSIDE 4-EPIMERASE-RELATED"/>
    <property type="match status" value="1"/>
</dbReference>
<dbReference type="InterPro" id="IPR050417">
    <property type="entry name" value="Sugar_Epim/Isomerase"/>
</dbReference>
<sequence length="270" mass="29119">MKSAVTIALVPELKTGPWIYWHDLEAGMAKAAALGFDAVELFTASADAVAPDRLAALCEQFGVKIAAVGTGAGKVIHGLTLTDPDAQVRSRAVAFIADMMAFGAGFGAPAIIGSMQGNAVPGVEREQALEWLVEGLNILGKQAGDQGVTLIYEPLNRYETNLINRLEDGVDLLKSLDNQYVKLLADLFHMNIEEVSLAESLRLAAPYIGHVHFADSNRRPVGFGHTDLQEVAAVLQQMDYAGYISAEAFPWPDPDQAAQQTITAFKQYFE</sequence>
<organism evidence="3 4">
    <name type="scientific">Larkinella bovis</name>
    <dbReference type="NCBI Taxonomy" id="683041"/>
    <lineage>
        <taxon>Bacteria</taxon>
        <taxon>Pseudomonadati</taxon>
        <taxon>Bacteroidota</taxon>
        <taxon>Cytophagia</taxon>
        <taxon>Cytophagales</taxon>
        <taxon>Spirosomataceae</taxon>
        <taxon>Larkinella</taxon>
    </lineage>
</organism>